<dbReference type="Pfam" id="PF08583">
    <property type="entry name" value="Cmc1"/>
    <property type="match status" value="1"/>
</dbReference>
<accession>A0A433DFU3</accession>
<sequence length="87" mass="10220">MHPPLAPHQHQSCIKYIQALEECHRSGFFNKYFGGCNDLKLKLNECLRAERIARRDENRAKARAKRAKIREIWKEMEEPPMDEAPTA</sequence>
<comment type="function">
    <text evidence="4">Required for mitochondrial cytochrome c oxidase (COX) assembly and respiration.</text>
</comment>
<gene>
    <name evidence="5" type="ORF">BC936DRAFT_141728</name>
</gene>
<dbReference type="AlphaFoldDB" id="A0A433DFU3"/>
<evidence type="ECO:0000256" key="4">
    <source>
        <dbReference type="RuleBase" id="RU364104"/>
    </source>
</evidence>
<keyword evidence="3" id="KW-1015">Disulfide bond</keyword>
<evidence type="ECO:0000256" key="3">
    <source>
        <dbReference type="ARBA" id="ARBA00023157"/>
    </source>
</evidence>
<dbReference type="PANTHER" id="PTHR22977:SF1">
    <property type="entry name" value="COX ASSEMBLY MITOCHONDRIAL PROTEIN 2 HOMOLOG"/>
    <property type="match status" value="1"/>
</dbReference>
<evidence type="ECO:0000256" key="2">
    <source>
        <dbReference type="ARBA" id="ARBA00023128"/>
    </source>
</evidence>
<dbReference type="EMBL" id="RBNI01002039">
    <property type="protein sequence ID" value="RUP49708.1"/>
    <property type="molecule type" value="Genomic_DNA"/>
</dbReference>
<comment type="similarity">
    <text evidence="1 4">Belongs to the CMC family.</text>
</comment>
<dbReference type="OrthoDB" id="532630at2759"/>
<comment type="caution">
    <text evidence="5">The sequence shown here is derived from an EMBL/GenBank/DDBJ whole genome shotgun (WGS) entry which is preliminary data.</text>
</comment>
<reference evidence="5 6" key="1">
    <citation type="journal article" date="2018" name="New Phytol.">
        <title>Phylogenomics of Endogonaceae and evolution of mycorrhizas within Mucoromycota.</title>
        <authorList>
            <person name="Chang Y."/>
            <person name="Desiro A."/>
            <person name="Na H."/>
            <person name="Sandor L."/>
            <person name="Lipzen A."/>
            <person name="Clum A."/>
            <person name="Barry K."/>
            <person name="Grigoriev I.V."/>
            <person name="Martin F.M."/>
            <person name="Stajich J.E."/>
            <person name="Smith M.E."/>
            <person name="Bonito G."/>
            <person name="Spatafora J.W."/>
        </authorList>
    </citation>
    <scope>NUCLEOTIDE SEQUENCE [LARGE SCALE GENOMIC DNA]</scope>
    <source>
        <strain evidence="5 6">GMNB39</strain>
    </source>
</reference>
<keyword evidence="4" id="KW-0472">Membrane</keyword>
<keyword evidence="6" id="KW-1185">Reference proteome</keyword>
<dbReference type="Proteomes" id="UP000268093">
    <property type="component" value="Unassembled WGS sequence"/>
</dbReference>
<protein>
    <recommendedName>
        <fullName evidence="4">COX assembly mitochondrial protein</fullName>
    </recommendedName>
</protein>
<proteinExistence type="inferred from homology"/>
<comment type="subcellular location">
    <subcellularLocation>
        <location evidence="4">Mitochondrion inner membrane</location>
    </subcellularLocation>
</comment>
<evidence type="ECO:0000313" key="6">
    <source>
        <dbReference type="Proteomes" id="UP000268093"/>
    </source>
</evidence>
<keyword evidence="2 4" id="KW-0496">Mitochondrion</keyword>
<keyword evidence="4" id="KW-0999">Mitochondrion inner membrane</keyword>
<name>A0A433DFU3_9FUNG</name>
<dbReference type="PANTHER" id="PTHR22977">
    <property type="entry name" value="COX ASSEMBLY MITOCHONDRIAL PROTEIN"/>
    <property type="match status" value="1"/>
</dbReference>
<dbReference type="InterPro" id="IPR013892">
    <property type="entry name" value="Cyt_c_biogenesis_Cmc1-like"/>
</dbReference>
<evidence type="ECO:0000256" key="1">
    <source>
        <dbReference type="ARBA" id="ARBA00007347"/>
    </source>
</evidence>
<dbReference type="GO" id="GO:0005743">
    <property type="term" value="C:mitochondrial inner membrane"/>
    <property type="evidence" value="ECO:0007669"/>
    <property type="project" value="UniProtKB-SubCell"/>
</dbReference>
<evidence type="ECO:0000313" key="5">
    <source>
        <dbReference type="EMBL" id="RUP49708.1"/>
    </source>
</evidence>
<organism evidence="5 6">
    <name type="scientific">Jimgerdemannia flammicorona</name>
    <dbReference type="NCBI Taxonomy" id="994334"/>
    <lineage>
        <taxon>Eukaryota</taxon>
        <taxon>Fungi</taxon>
        <taxon>Fungi incertae sedis</taxon>
        <taxon>Mucoromycota</taxon>
        <taxon>Mucoromycotina</taxon>
        <taxon>Endogonomycetes</taxon>
        <taxon>Endogonales</taxon>
        <taxon>Endogonaceae</taxon>
        <taxon>Jimgerdemannia</taxon>
    </lineage>
</organism>
<keyword evidence="4" id="KW-0143">Chaperone</keyword>